<dbReference type="AlphaFoldDB" id="A0A1H5QEL5"/>
<dbReference type="EMBL" id="FNUJ01000002">
    <property type="protein sequence ID" value="SEF24572.1"/>
    <property type="molecule type" value="Genomic_DNA"/>
</dbReference>
<dbReference type="Proteomes" id="UP000198878">
    <property type="component" value="Unassembled WGS sequence"/>
</dbReference>
<reference evidence="2" key="1">
    <citation type="submission" date="2016-10" db="EMBL/GenBank/DDBJ databases">
        <authorList>
            <person name="Varghese N."/>
            <person name="Submissions S."/>
        </authorList>
    </citation>
    <scope>NUCLEOTIDE SEQUENCE [LARGE SCALE GENOMIC DNA]</scope>
    <source>
        <strain evidence="2">DSM 44654</strain>
    </source>
</reference>
<organism evidence="1 2">
    <name type="scientific">Amycolatopsis pretoriensis</name>
    <dbReference type="NCBI Taxonomy" id="218821"/>
    <lineage>
        <taxon>Bacteria</taxon>
        <taxon>Bacillati</taxon>
        <taxon>Actinomycetota</taxon>
        <taxon>Actinomycetes</taxon>
        <taxon>Pseudonocardiales</taxon>
        <taxon>Pseudonocardiaceae</taxon>
        <taxon>Amycolatopsis</taxon>
    </lineage>
</organism>
<keyword evidence="2" id="KW-1185">Reference proteome</keyword>
<accession>A0A1H5QEL5</accession>
<sequence>MAELRKYPGIHQAHAALTGHRDNPALALVVSVNQDRDPVAVRERLAAEGLPRLRHGNGWLS</sequence>
<name>A0A1H5QEL5_9PSEU</name>
<protein>
    <submittedName>
        <fullName evidence="1">Uncharacterized protein</fullName>
    </submittedName>
</protein>
<proteinExistence type="predicted"/>
<dbReference type="STRING" id="218821.SAMN05421837_102772"/>
<evidence type="ECO:0000313" key="2">
    <source>
        <dbReference type="Proteomes" id="UP000198878"/>
    </source>
</evidence>
<gene>
    <name evidence="1" type="ORF">SAMN05421837_102772</name>
</gene>
<evidence type="ECO:0000313" key="1">
    <source>
        <dbReference type="EMBL" id="SEF24572.1"/>
    </source>
</evidence>